<protein>
    <recommendedName>
        <fullName evidence="1">BTB domain-containing protein</fullName>
    </recommendedName>
</protein>
<dbReference type="InParanoid" id="A0A165PJZ5"/>
<accession>A0A165PJZ5</accession>
<proteinExistence type="predicted"/>
<evidence type="ECO:0000259" key="1">
    <source>
        <dbReference type="PROSITE" id="PS50097"/>
    </source>
</evidence>
<dbReference type="Pfam" id="PF00651">
    <property type="entry name" value="BTB"/>
    <property type="match status" value="1"/>
</dbReference>
<feature type="domain" description="BTB" evidence="1">
    <location>
        <begin position="42"/>
        <end position="115"/>
    </location>
</feature>
<dbReference type="OrthoDB" id="3227959at2759"/>
<dbReference type="EMBL" id="KV425610">
    <property type="protein sequence ID" value="KZT21146.1"/>
    <property type="molecule type" value="Genomic_DNA"/>
</dbReference>
<evidence type="ECO:0000313" key="2">
    <source>
        <dbReference type="EMBL" id="KZT21146.1"/>
    </source>
</evidence>
<dbReference type="Gene3D" id="3.30.710.10">
    <property type="entry name" value="Potassium Channel Kv1.1, Chain A"/>
    <property type="match status" value="1"/>
</dbReference>
<dbReference type="Proteomes" id="UP000076761">
    <property type="component" value="Unassembled WGS sequence"/>
</dbReference>
<reference evidence="2 3" key="1">
    <citation type="journal article" date="2016" name="Mol. Biol. Evol.">
        <title>Comparative Genomics of Early-Diverging Mushroom-Forming Fungi Provides Insights into the Origins of Lignocellulose Decay Capabilities.</title>
        <authorList>
            <person name="Nagy L.G."/>
            <person name="Riley R."/>
            <person name="Tritt A."/>
            <person name="Adam C."/>
            <person name="Daum C."/>
            <person name="Floudas D."/>
            <person name="Sun H."/>
            <person name="Yadav J.S."/>
            <person name="Pangilinan J."/>
            <person name="Larsson K.H."/>
            <person name="Matsuura K."/>
            <person name="Barry K."/>
            <person name="Labutti K."/>
            <person name="Kuo R."/>
            <person name="Ohm R.A."/>
            <person name="Bhattacharya S.S."/>
            <person name="Shirouzu T."/>
            <person name="Yoshinaga Y."/>
            <person name="Martin F.M."/>
            <person name="Grigoriev I.V."/>
            <person name="Hibbett D.S."/>
        </authorList>
    </citation>
    <scope>NUCLEOTIDE SEQUENCE [LARGE SCALE GENOMIC DNA]</scope>
    <source>
        <strain evidence="2 3">HHB14362 ss-1</strain>
    </source>
</reference>
<dbReference type="AlphaFoldDB" id="A0A165PJZ5"/>
<dbReference type="PROSITE" id="PS50097">
    <property type="entry name" value="BTB"/>
    <property type="match status" value="1"/>
</dbReference>
<dbReference type="SUPFAM" id="SSF54695">
    <property type="entry name" value="POZ domain"/>
    <property type="match status" value="1"/>
</dbReference>
<sequence>MEYFDNNGLTASNDYKRPDILSSTAKYRTSLVRHPDLWFVDGSVILQADTTGFRVHTSILSLHSTFFRDLFSLPGPTDPSSSRIGVNMNEELDGCPLVVLHDSPDDLANLLKALYYAGPDFGDNDEQDFCVVSGILRLSSKYLIDSLREKSLGHLQKAWPPTLAGWDAREDRARSYESDSVQLYPSPIAVINLAREVNAPTLLPAAFYDLSRHPFSKIFESPHSLSLPDLQKLALGKEAAQHTVTALIQSLGSSPPPTSPPPSFNMHRRKHSGSRICLSAAACRKDFGELVDLATQHYLMDRERGHADPLYVAEELGQLKSVEFSECEACAKSLEMWAARERERIWNLIPLWFRLELSGSMGRASRPLTLTM</sequence>
<organism evidence="2 3">
    <name type="scientific">Neolentinus lepideus HHB14362 ss-1</name>
    <dbReference type="NCBI Taxonomy" id="1314782"/>
    <lineage>
        <taxon>Eukaryota</taxon>
        <taxon>Fungi</taxon>
        <taxon>Dikarya</taxon>
        <taxon>Basidiomycota</taxon>
        <taxon>Agaricomycotina</taxon>
        <taxon>Agaricomycetes</taxon>
        <taxon>Gloeophyllales</taxon>
        <taxon>Gloeophyllaceae</taxon>
        <taxon>Neolentinus</taxon>
    </lineage>
</organism>
<dbReference type="InterPro" id="IPR000210">
    <property type="entry name" value="BTB/POZ_dom"/>
</dbReference>
<gene>
    <name evidence="2" type="ORF">NEOLEDRAFT_1158295</name>
</gene>
<dbReference type="CDD" id="cd18186">
    <property type="entry name" value="BTB_POZ_ZBTB_KLHL-like"/>
    <property type="match status" value="1"/>
</dbReference>
<dbReference type="SMART" id="SM00225">
    <property type="entry name" value="BTB"/>
    <property type="match status" value="1"/>
</dbReference>
<dbReference type="STRING" id="1314782.A0A165PJZ5"/>
<keyword evidence="3" id="KW-1185">Reference proteome</keyword>
<evidence type="ECO:0000313" key="3">
    <source>
        <dbReference type="Proteomes" id="UP000076761"/>
    </source>
</evidence>
<name>A0A165PJZ5_9AGAM</name>
<dbReference type="InterPro" id="IPR011333">
    <property type="entry name" value="SKP1/BTB/POZ_sf"/>
</dbReference>